<dbReference type="STRING" id="51670.SAMN04488557_3649"/>
<proteinExistence type="predicted"/>
<keyword evidence="2" id="KW-1185">Reference proteome</keyword>
<dbReference type="AlphaFoldDB" id="A0A1I7NUE2"/>
<gene>
    <name evidence="1" type="ORF">SAMN04488557_3649</name>
</gene>
<accession>A0A1I7NUE2</accession>
<dbReference type="EMBL" id="FPCH01000003">
    <property type="protein sequence ID" value="SFV38240.1"/>
    <property type="molecule type" value="Genomic_DNA"/>
</dbReference>
<dbReference type="Proteomes" id="UP000199423">
    <property type="component" value="Unassembled WGS sequence"/>
</dbReference>
<evidence type="ECO:0000313" key="2">
    <source>
        <dbReference type="Proteomes" id="UP000199423"/>
    </source>
</evidence>
<name>A0A1I7NUE2_9HYPH</name>
<protein>
    <submittedName>
        <fullName evidence="1">Uncharacterized protein</fullName>
    </submittedName>
</protein>
<organism evidence="1 2">
    <name type="scientific">Hyphomicrobium facile</name>
    <dbReference type="NCBI Taxonomy" id="51670"/>
    <lineage>
        <taxon>Bacteria</taxon>
        <taxon>Pseudomonadati</taxon>
        <taxon>Pseudomonadota</taxon>
        <taxon>Alphaproteobacteria</taxon>
        <taxon>Hyphomicrobiales</taxon>
        <taxon>Hyphomicrobiaceae</taxon>
        <taxon>Hyphomicrobium</taxon>
    </lineage>
</organism>
<evidence type="ECO:0000313" key="1">
    <source>
        <dbReference type="EMBL" id="SFV38240.1"/>
    </source>
</evidence>
<sequence length="67" mass="7298">MRFDIYHPGADKVPMVGIPTAPYDQRDIGAGGAGKRGSEGKTEGKFAAWQRLVPQGLKLFIATRLRV</sequence>
<reference evidence="2" key="1">
    <citation type="submission" date="2016-10" db="EMBL/GenBank/DDBJ databases">
        <authorList>
            <person name="Varghese N."/>
            <person name="Submissions S."/>
        </authorList>
    </citation>
    <scope>NUCLEOTIDE SEQUENCE [LARGE SCALE GENOMIC DNA]</scope>
    <source>
        <strain evidence="2">DSM 1565</strain>
    </source>
</reference>